<evidence type="ECO:0000256" key="3">
    <source>
        <dbReference type="ARBA" id="ARBA00004177"/>
    </source>
</evidence>
<sequence length="226" mass="25317">MGAKSSRAQTNTIFEKNKVRLHHHRRAGRCRPHSFDNLAICDSVLEGVNEPSRSGESIADVRTERDSGSNQPSTFTSDVQQHRLGDNNNLLSVTNGASGTDTVGLSDGLQFSDGIVPLRIQRGSTRNRGSQNRPVSEPVVGVLRITNRHLNCGSRIEEHWVSCLTRPRHLYNTNFLDRDSGECSICLEDLVKGNEIARLPCLCVYHKRCIDDWYKVKPLCPEHPFD</sequence>
<dbReference type="InterPro" id="IPR001841">
    <property type="entry name" value="Znf_RING"/>
</dbReference>
<dbReference type="GO" id="GO:0043161">
    <property type="term" value="P:proteasome-mediated ubiquitin-dependent protein catabolic process"/>
    <property type="evidence" value="ECO:0007669"/>
    <property type="project" value="TreeGrafter"/>
</dbReference>
<dbReference type="GO" id="GO:0005764">
    <property type="term" value="C:lysosome"/>
    <property type="evidence" value="ECO:0007669"/>
    <property type="project" value="UniProtKB-SubCell"/>
</dbReference>
<dbReference type="GeneID" id="114645754"/>
<evidence type="ECO:0000313" key="20">
    <source>
        <dbReference type="Ensembl" id="ENSECRP00000002416.1"/>
    </source>
</evidence>
<dbReference type="PANTHER" id="PTHR46661:SF1">
    <property type="entry name" value="E3 UBIQUITIN-PROTEIN LIGASE ZNRF1"/>
    <property type="match status" value="1"/>
</dbReference>
<dbReference type="PROSITE" id="PS50089">
    <property type="entry name" value="ZF_RING_2"/>
    <property type="match status" value="1"/>
</dbReference>
<dbReference type="Proteomes" id="UP000694620">
    <property type="component" value="Chromosome 2"/>
</dbReference>
<keyword evidence="14" id="KW-0472">Membrane</keyword>
<evidence type="ECO:0000256" key="10">
    <source>
        <dbReference type="ARBA" id="ARBA00022753"/>
    </source>
</evidence>
<keyword evidence="13" id="KW-0862">Zinc</keyword>
<dbReference type="SUPFAM" id="SSF57850">
    <property type="entry name" value="RING/U-box"/>
    <property type="match status" value="1"/>
</dbReference>
<dbReference type="GO" id="GO:0008270">
    <property type="term" value="F:zinc ion binding"/>
    <property type="evidence" value="ECO:0007669"/>
    <property type="project" value="UniProtKB-KW"/>
</dbReference>
<name>A0A8C4RH46_ERPCA</name>
<evidence type="ECO:0000256" key="16">
    <source>
        <dbReference type="ARBA" id="ARBA00023288"/>
    </source>
</evidence>
<keyword evidence="16" id="KW-0449">Lipoprotein</keyword>
<keyword evidence="12" id="KW-0833">Ubl conjugation pathway</keyword>
<evidence type="ECO:0000256" key="1">
    <source>
        <dbReference type="ARBA" id="ARBA00000900"/>
    </source>
</evidence>
<keyword evidence="8" id="KW-0519">Myristate</keyword>
<dbReference type="Pfam" id="PF13639">
    <property type="entry name" value="zf-RING_2"/>
    <property type="match status" value="1"/>
</dbReference>
<evidence type="ECO:0000256" key="15">
    <source>
        <dbReference type="ARBA" id="ARBA00023228"/>
    </source>
</evidence>
<keyword evidence="10" id="KW-0967">Endosome</keyword>
<gene>
    <name evidence="20" type="primary">zgc:66427</name>
</gene>
<evidence type="ECO:0000256" key="14">
    <source>
        <dbReference type="ARBA" id="ARBA00023136"/>
    </source>
</evidence>
<keyword evidence="9" id="KW-0479">Metal-binding</keyword>
<keyword evidence="11 17" id="KW-0863">Zinc-finger</keyword>
<dbReference type="GO" id="GO:0070936">
    <property type="term" value="P:protein K48-linked ubiquitination"/>
    <property type="evidence" value="ECO:0007669"/>
    <property type="project" value="TreeGrafter"/>
</dbReference>
<evidence type="ECO:0000256" key="8">
    <source>
        <dbReference type="ARBA" id="ARBA00022707"/>
    </source>
</evidence>
<evidence type="ECO:0000256" key="17">
    <source>
        <dbReference type="PROSITE-ProRule" id="PRU00175"/>
    </source>
</evidence>
<dbReference type="RefSeq" id="XP_028649417.1">
    <property type="nucleotide sequence ID" value="XM_028793584.2"/>
</dbReference>
<keyword evidence="21" id="KW-1185">Reference proteome</keyword>
<dbReference type="InterPro" id="IPR013083">
    <property type="entry name" value="Znf_RING/FYVE/PHD"/>
</dbReference>
<feature type="domain" description="RING-type" evidence="19">
    <location>
        <begin position="183"/>
        <end position="223"/>
    </location>
</feature>
<dbReference type="PANTHER" id="PTHR46661">
    <property type="entry name" value="E3 UBIQUITIN-PROTEIN LIGASE ZNRF1-LIKE PROTEIN"/>
    <property type="match status" value="1"/>
</dbReference>
<feature type="region of interest" description="Disordered" evidence="18">
    <location>
        <begin position="49"/>
        <end position="80"/>
    </location>
</feature>
<comment type="pathway">
    <text evidence="5">Protein modification; protein ubiquitination.</text>
</comment>
<evidence type="ECO:0000256" key="5">
    <source>
        <dbReference type="ARBA" id="ARBA00004906"/>
    </source>
</evidence>
<evidence type="ECO:0000256" key="12">
    <source>
        <dbReference type="ARBA" id="ARBA00022786"/>
    </source>
</evidence>
<reference evidence="20" key="3">
    <citation type="submission" date="2025-09" db="UniProtKB">
        <authorList>
            <consortium name="Ensembl"/>
        </authorList>
    </citation>
    <scope>IDENTIFICATION</scope>
</reference>
<dbReference type="AlphaFoldDB" id="A0A8C4RH46"/>
<keyword evidence="7" id="KW-0808">Transferase</keyword>
<reference evidence="20" key="1">
    <citation type="submission" date="2021-06" db="EMBL/GenBank/DDBJ databases">
        <authorList>
            <consortium name="Wellcome Sanger Institute Data Sharing"/>
        </authorList>
    </citation>
    <scope>NUCLEOTIDE SEQUENCE [LARGE SCALE GENOMIC DNA]</scope>
</reference>
<dbReference type="Ensembl" id="ENSECRT00000002446.1">
    <property type="protein sequence ID" value="ENSECRP00000002416.1"/>
    <property type="gene ID" value="ENSECRG00000001650.1"/>
</dbReference>
<evidence type="ECO:0000256" key="6">
    <source>
        <dbReference type="ARBA" id="ARBA00012483"/>
    </source>
</evidence>
<accession>A0A8C4RH46</accession>
<keyword evidence="15" id="KW-0458">Lysosome</keyword>
<evidence type="ECO:0000256" key="9">
    <source>
        <dbReference type="ARBA" id="ARBA00022723"/>
    </source>
</evidence>
<evidence type="ECO:0000256" key="13">
    <source>
        <dbReference type="ARBA" id="ARBA00022833"/>
    </source>
</evidence>
<protein>
    <recommendedName>
        <fullName evidence="6">RING-type E3 ubiquitin transferase</fullName>
        <ecNumber evidence="6">2.3.2.27</ecNumber>
    </recommendedName>
</protein>
<organism evidence="20 21">
    <name type="scientific">Erpetoichthys calabaricus</name>
    <name type="common">Rope fish</name>
    <name type="synonym">Calamoichthys calabaricus</name>
    <dbReference type="NCBI Taxonomy" id="27687"/>
    <lineage>
        <taxon>Eukaryota</taxon>
        <taxon>Metazoa</taxon>
        <taxon>Chordata</taxon>
        <taxon>Craniata</taxon>
        <taxon>Vertebrata</taxon>
        <taxon>Euteleostomi</taxon>
        <taxon>Actinopterygii</taxon>
        <taxon>Polypteriformes</taxon>
        <taxon>Polypteridae</taxon>
        <taxon>Erpetoichthys</taxon>
    </lineage>
</organism>
<reference evidence="20" key="2">
    <citation type="submission" date="2025-08" db="UniProtKB">
        <authorList>
            <consortium name="Ensembl"/>
        </authorList>
    </citation>
    <scope>IDENTIFICATION</scope>
</reference>
<evidence type="ECO:0000256" key="18">
    <source>
        <dbReference type="SAM" id="MobiDB-lite"/>
    </source>
</evidence>
<dbReference type="GO" id="GO:0005768">
    <property type="term" value="C:endosome"/>
    <property type="evidence" value="ECO:0007669"/>
    <property type="project" value="UniProtKB-SubCell"/>
</dbReference>
<dbReference type="SMART" id="SM00184">
    <property type="entry name" value="RING"/>
    <property type="match status" value="1"/>
</dbReference>
<evidence type="ECO:0000256" key="2">
    <source>
        <dbReference type="ARBA" id="ARBA00004170"/>
    </source>
</evidence>
<evidence type="ECO:0000313" key="21">
    <source>
        <dbReference type="Proteomes" id="UP000694620"/>
    </source>
</evidence>
<feature type="compositionally biased region" description="Polar residues" evidence="18">
    <location>
        <begin position="68"/>
        <end position="79"/>
    </location>
</feature>
<evidence type="ECO:0000259" key="19">
    <source>
        <dbReference type="PROSITE" id="PS50089"/>
    </source>
</evidence>
<dbReference type="Gene3D" id="3.30.40.10">
    <property type="entry name" value="Zinc/RING finger domain, C3HC4 (zinc finger)"/>
    <property type="match status" value="1"/>
</dbReference>
<dbReference type="CDD" id="cd16489">
    <property type="entry name" value="mRING-CH-C4HC2H_ZNRF"/>
    <property type="match status" value="1"/>
</dbReference>
<dbReference type="InterPro" id="IPR051878">
    <property type="entry name" value="ZNRF_ubiq-protein_ligase"/>
</dbReference>
<comment type="subcellular location">
    <subcellularLocation>
        <location evidence="3">Endosome</location>
    </subcellularLocation>
    <subcellularLocation>
        <location evidence="4">Lysosome</location>
    </subcellularLocation>
    <subcellularLocation>
        <location evidence="2">Membrane</location>
        <topology evidence="2">Peripheral membrane protein</topology>
    </subcellularLocation>
</comment>
<comment type="catalytic activity">
    <reaction evidence="1">
        <text>S-ubiquitinyl-[E2 ubiquitin-conjugating enzyme]-L-cysteine + [acceptor protein]-L-lysine = [E2 ubiquitin-conjugating enzyme]-L-cysteine + N(6)-ubiquitinyl-[acceptor protein]-L-lysine.</text>
        <dbReference type="EC" id="2.3.2.27"/>
    </reaction>
</comment>
<dbReference type="OrthoDB" id="10057496at2759"/>
<dbReference type="EC" id="2.3.2.27" evidence="6"/>
<evidence type="ECO:0000256" key="4">
    <source>
        <dbReference type="ARBA" id="ARBA00004371"/>
    </source>
</evidence>
<proteinExistence type="predicted"/>
<dbReference type="GO" id="GO:0016020">
    <property type="term" value="C:membrane"/>
    <property type="evidence" value="ECO:0007669"/>
    <property type="project" value="UniProtKB-SubCell"/>
</dbReference>
<dbReference type="GeneTree" id="ENSGT00940000166346"/>
<dbReference type="GO" id="GO:0061630">
    <property type="term" value="F:ubiquitin protein ligase activity"/>
    <property type="evidence" value="ECO:0007669"/>
    <property type="project" value="UniProtKB-EC"/>
</dbReference>
<evidence type="ECO:0000256" key="7">
    <source>
        <dbReference type="ARBA" id="ARBA00022679"/>
    </source>
</evidence>
<evidence type="ECO:0000256" key="11">
    <source>
        <dbReference type="ARBA" id="ARBA00022771"/>
    </source>
</evidence>